<feature type="transmembrane region" description="Helical" evidence="1">
    <location>
        <begin position="236"/>
        <end position="255"/>
    </location>
</feature>
<feature type="transmembrane region" description="Helical" evidence="1">
    <location>
        <begin position="650"/>
        <end position="672"/>
    </location>
</feature>
<evidence type="ECO:0008006" key="4">
    <source>
        <dbReference type="Google" id="ProtNLM"/>
    </source>
</evidence>
<feature type="transmembrane region" description="Helical" evidence="1">
    <location>
        <begin position="564"/>
        <end position="585"/>
    </location>
</feature>
<dbReference type="PANTHER" id="PTHR46795">
    <property type="entry name" value="ABC TRANSPORTER PERMEASE-RELATED-RELATED"/>
    <property type="match status" value="1"/>
</dbReference>
<protein>
    <recommendedName>
        <fullName evidence="4">ABC3 transporter permease protein domain-containing protein</fullName>
    </recommendedName>
</protein>
<feature type="transmembrane region" description="Helical" evidence="1">
    <location>
        <begin position="621"/>
        <end position="644"/>
    </location>
</feature>
<feature type="transmembrane region" description="Helical" evidence="1">
    <location>
        <begin position="287"/>
        <end position="309"/>
    </location>
</feature>
<feature type="transmembrane region" description="Helical" evidence="1">
    <location>
        <begin position="115"/>
        <end position="141"/>
    </location>
</feature>
<proteinExistence type="predicted"/>
<dbReference type="Proteomes" id="UP001377804">
    <property type="component" value="Unassembled WGS sequence"/>
</dbReference>
<keyword evidence="1" id="KW-0472">Membrane</keyword>
<feature type="transmembrane region" description="Helical" evidence="1">
    <location>
        <begin position="55"/>
        <end position="86"/>
    </location>
</feature>
<evidence type="ECO:0000256" key="1">
    <source>
        <dbReference type="SAM" id="Phobius"/>
    </source>
</evidence>
<accession>A0ABU8SHA2</accession>
<gene>
    <name evidence="2" type="ORF">R4Y45_05670</name>
</gene>
<dbReference type="PANTHER" id="PTHR46795:SF3">
    <property type="entry name" value="ABC TRANSPORTER PERMEASE"/>
    <property type="match status" value="1"/>
</dbReference>
<evidence type="ECO:0000313" key="3">
    <source>
        <dbReference type="Proteomes" id="UP001377804"/>
    </source>
</evidence>
<keyword evidence="3" id="KW-1185">Reference proteome</keyword>
<name>A0ABU8SHA2_9LACO</name>
<feature type="transmembrane region" description="Helical" evidence="1">
    <location>
        <begin position="211"/>
        <end position="230"/>
    </location>
</feature>
<dbReference type="InterPro" id="IPR052536">
    <property type="entry name" value="ABC-4_Integral_Memb_Prot"/>
</dbReference>
<evidence type="ECO:0000313" key="2">
    <source>
        <dbReference type="EMBL" id="MEJ6348709.1"/>
    </source>
</evidence>
<organism evidence="2 3">
    <name type="scientific">Holzapfeliella saturejae</name>
    <dbReference type="NCBI Taxonomy" id="3082953"/>
    <lineage>
        <taxon>Bacteria</taxon>
        <taxon>Bacillati</taxon>
        <taxon>Bacillota</taxon>
        <taxon>Bacilli</taxon>
        <taxon>Lactobacillales</taxon>
        <taxon>Lactobacillaceae</taxon>
        <taxon>Holzapfeliella</taxon>
    </lineage>
</organism>
<keyword evidence="1" id="KW-1133">Transmembrane helix</keyword>
<dbReference type="RefSeq" id="WP_339970152.1">
    <property type="nucleotide sequence ID" value="NZ_JAWMWG010000001.1"/>
</dbReference>
<comment type="caution">
    <text evidence="2">The sequence shown here is derived from an EMBL/GenBank/DDBJ whole genome shotgun (WGS) entry which is preliminary data.</text>
</comment>
<feature type="transmembrane region" description="Helical" evidence="1">
    <location>
        <begin position="161"/>
        <end position="183"/>
    </location>
</feature>
<sequence>MIFKAALKDLKSNIGYFTVYATAVALAIAVYFFFANLSYNPNYQTIDSNSMLGTYMMSISIIAMLTKFSELVFIILFLIITSILFFKISKNNLAKLLIAGFNKSQVVRFFAIQQFIIHFGALIVGIIIGIISTPLLNLILIRLLGWHNTWSMVLKAPLQETFLTFLVVFGMQFLILTLTTRLLKTPTYFNNYANPKKSEIKRRKLRRSPNILVSFLQLLLLMGIIMSVFQLTRFPVFYAFLSLLFLITFFRWWIFRVLEKKKRKRRANDLKVVVYSQLKRSLSDSSWTAIVIGIINMLAIIGLFIFAYGDNGLAQNNVRINPSEFVTTSFNQAEVERVMRDNNLTIEHQQVMPIKLLYYTNVSNRKFGVISQSSYNQAIREGFLNRVYPATNRPNVSNEQLGAKEITLTDGQFSFILYGFFSGDTLELNLENGRKKAFHVDEWMTNRPKPAGYGLIPDQNIIVSDQDFAQIQSDVTYQVISYNIKPSQVQNYKQTLSDLANDLTNQNINIKAIVENDKKSQLTVEDMAILNSDSARIPFSFATLSAYNSYYKDQVTSSYVLSNIQFILIVFSGLLIIATQVILLLKLNTDFSQNLTDYQSLVKLGNLKSDIKKLVFKYTAYYFLMPTLFVMVYMILLLIPFILYLNFTGYPSFITLCGLVIGFTIVAYYAIYQNYWYLVKQKI</sequence>
<feature type="transmembrane region" description="Helical" evidence="1">
    <location>
        <begin position="14"/>
        <end position="35"/>
    </location>
</feature>
<reference evidence="2 3" key="1">
    <citation type="submission" date="2023-10" db="EMBL/GenBank/DDBJ databases">
        <title>Holzapfeliella saturejae sp. nov. isolated from Satureja montana flowers.</title>
        <authorList>
            <person name="Alcantara C."/>
            <person name="Zuniga M."/>
            <person name="Landete J.M."/>
            <person name="Monedero V."/>
        </authorList>
    </citation>
    <scope>NUCLEOTIDE SEQUENCE [LARGE SCALE GENOMIC DNA]</scope>
    <source>
        <strain evidence="2 3">He02</strain>
    </source>
</reference>
<dbReference type="EMBL" id="JAWMWG010000001">
    <property type="protein sequence ID" value="MEJ6348709.1"/>
    <property type="molecule type" value="Genomic_DNA"/>
</dbReference>
<keyword evidence="1" id="KW-0812">Transmembrane</keyword>